<reference evidence="1" key="3">
    <citation type="submission" date="2025-09" db="UniProtKB">
        <authorList>
            <consortium name="Ensembl"/>
        </authorList>
    </citation>
    <scope>IDENTIFICATION</scope>
</reference>
<sequence length="132" mass="14720">MDVNFEAELSSPFNTRDALCVLWAFLSVSCGCPFPPFSSFLVSIVSLDLIHCCICSFGPGSFFFPYQLFARWRVCESRLIYNGTGSHAGQESSTEYSANVFAPTCCPPCPFCVCMFTCNFFNESILIKLEHT</sequence>
<reference evidence="1" key="2">
    <citation type="submission" date="2025-08" db="UniProtKB">
        <authorList>
            <consortium name="Ensembl"/>
        </authorList>
    </citation>
    <scope>IDENTIFICATION</scope>
</reference>
<reference evidence="2" key="1">
    <citation type="submission" date="2015-09" db="EMBL/GenBank/DDBJ databases">
        <authorList>
            <person name="Sai Rama Sridatta P."/>
        </authorList>
    </citation>
    <scope>NUCLEOTIDE SEQUENCE [LARGE SCALE GENOMIC DNA]</scope>
</reference>
<evidence type="ECO:0000313" key="2">
    <source>
        <dbReference type="Proteomes" id="UP000314980"/>
    </source>
</evidence>
<evidence type="ECO:0000313" key="1">
    <source>
        <dbReference type="Ensembl" id="ENSLCAP00010035735.1"/>
    </source>
</evidence>
<accession>A0A4W6EDQ3</accession>
<organism evidence="1 2">
    <name type="scientific">Lates calcarifer</name>
    <name type="common">Barramundi</name>
    <name type="synonym">Holocentrus calcarifer</name>
    <dbReference type="NCBI Taxonomy" id="8187"/>
    <lineage>
        <taxon>Eukaryota</taxon>
        <taxon>Metazoa</taxon>
        <taxon>Chordata</taxon>
        <taxon>Craniata</taxon>
        <taxon>Vertebrata</taxon>
        <taxon>Euteleostomi</taxon>
        <taxon>Actinopterygii</taxon>
        <taxon>Neopterygii</taxon>
        <taxon>Teleostei</taxon>
        <taxon>Neoteleostei</taxon>
        <taxon>Acanthomorphata</taxon>
        <taxon>Carangaria</taxon>
        <taxon>Carangaria incertae sedis</taxon>
        <taxon>Centropomidae</taxon>
        <taxon>Lates</taxon>
    </lineage>
</organism>
<dbReference type="Ensembl" id="ENSLCAT00010036575.1">
    <property type="protein sequence ID" value="ENSLCAP00010035735.1"/>
    <property type="gene ID" value="ENSLCAG00010016759.1"/>
</dbReference>
<dbReference type="InParanoid" id="A0A4W6EDQ3"/>
<name>A0A4W6EDQ3_LATCA</name>
<protein>
    <submittedName>
        <fullName evidence="1">Uncharacterized protein</fullName>
    </submittedName>
</protein>
<proteinExistence type="predicted"/>
<dbReference type="AlphaFoldDB" id="A0A4W6EDQ3"/>
<dbReference type="Proteomes" id="UP000314980">
    <property type="component" value="Unassembled WGS sequence"/>
</dbReference>
<keyword evidence="2" id="KW-1185">Reference proteome</keyword>